<dbReference type="Proteomes" id="UP001642487">
    <property type="component" value="Chromosome 4"/>
</dbReference>
<feature type="compositionally biased region" description="Basic and acidic residues" evidence="10">
    <location>
        <begin position="323"/>
        <end position="335"/>
    </location>
</feature>
<comment type="catalytic activity">
    <reaction evidence="7">
        <text>L-threonyl-[protein] + ATP = O-phospho-L-threonyl-[protein] + ADP + H(+)</text>
        <dbReference type="Rhea" id="RHEA:46608"/>
        <dbReference type="Rhea" id="RHEA-COMP:11060"/>
        <dbReference type="Rhea" id="RHEA-COMP:11605"/>
        <dbReference type="ChEBI" id="CHEBI:15378"/>
        <dbReference type="ChEBI" id="CHEBI:30013"/>
        <dbReference type="ChEBI" id="CHEBI:30616"/>
        <dbReference type="ChEBI" id="CHEBI:61977"/>
        <dbReference type="ChEBI" id="CHEBI:456216"/>
        <dbReference type="EC" id="2.7.11.25"/>
    </reaction>
</comment>
<dbReference type="InterPro" id="IPR011009">
    <property type="entry name" value="Kinase-like_dom_sf"/>
</dbReference>
<dbReference type="SUPFAM" id="SSF56112">
    <property type="entry name" value="Protein kinase-like (PK-like)"/>
    <property type="match status" value="1"/>
</dbReference>
<dbReference type="EMBL" id="OZ021738">
    <property type="protein sequence ID" value="CAK9320372.1"/>
    <property type="molecule type" value="Genomic_DNA"/>
</dbReference>
<evidence type="ECO:0000256" key="4">
    <source>
        <dbReference type="ARBA" id="ARBA00022741"/>
    </source>
</evidence>
<accession>A0ABP0YIS9</accession>
<feature type="compositionally biased region" description="Basic and acidic residues" evidence="10">
    <location>
        <begin position="171"/>
        <end position="182"/>
    </location>
</feature>
<keyword evidence="6 9" id="KW-0067">ATP-binding</keyword>
<evidence type="ECO:0000313" key="12">
    <source>
        <dbReference type="EMBL" id="CAK9320372.1"/>
    </source>
</evidence>
<dbReference type="EC" id="2.7.11.25" evidence="2"/>
<feature type="compositionally biased region" description="Low complexity" evidence="10">
    <location>
        <begin position="351"/>
        <end position="372"/>
    </location>
</feature>
<dbReference type="PROSITE" id="PS50011">
    <property type="entry name" value="PROTEIN_KINASE_DOM"/>
    <property type="match status" value="1"/>
</dbReference>
<comment type="similarity">
    <text evidence="1">Belongs to the protein kinase superfamily. STE Ser/Thr protein kinase family. MAP kinase kinase kinase subfamily.</text>
</comment>
<dbReference type="PANTHER" id="PTHR48016:SF5">
    <property type="entry name" value="MITOGEN-ACTIVATED PROTEIN KINASE KINASE KINASE 5"/>
    <property type="match status" value="1"/>
</dbReference>
<feature type="region of interest" description="Disordered" evidence="10">
    <location>
        <begin position="13"/>
        <end position="38"/>
    </location>
</feature>
<dbReference type="SMART" id="SM00220">
    <property type="entry name" value="S_TKc"/>
    <property type="match status" value="1"/>
</dbReference>
<feature type="compositionally biased region" description="Basic and acidic residues" evidence="10">
    <location>
        <begin position="138"/>
        <end position="150"/>
    </location>
</feature>
<proteinExistence type="inferred from homology"/>
<evidence type="ECO:0000256" key="7">
    <source>
        <dbReference type="ARBA" id="ARBA00047559"/>
    </source>
</evidence>
<dbReference type="Pfam" id="PF00069">
    <property type="entry name" value="Pkinase"/>
    <property type="match status" value="1"/>
</dbReference>
<evidence type="ECO:0000256" key="3">
    <source>
        <dbReference type="ARBA" id="ARBA00022679"/>
    </source>
</evidence>
<feature type="region of interest" description="Disordered" evidence="10">
    <location>
        <begin position="73"/>
        <end position="227"/>
    </location>
</feature>
<evidence type="ECO:0000256" key="2">
    <source>
        <dbReference type="ARBA" id="ARBA00012406"/>
    </source>
</evidence>
<dbReference type="PROSITE" id="PS00107">
    <property type="entry name" value="PROTEIN_KINASE_ATP"/>
    <property type="match status" value="1"/>
</dbReference>
<evidence type="ECO:0000256" key="8">
    <source>
        <dbReference type="ARBA" id="ARBA00048329"/>
    </source>
</evidence>
<feature type="domain" description="Protein kinase" evidence="11">
    <location>
        <begin position="417"/>
        <end position="678"/>
    </location>
</feature>
<name>A0ABP0YIS9_9ROSI</name>
<reference evidence="12 13" key="1">
    <citation type="submission" date="2024-03" db="EMBL/GenBank/DDBJ databases">
        <authorList>
            <person name="Gkanogiannis A."/>
            <person name="Becerra Lopez-Lavalle L."/>
        </authorList>
    </citation>
    <scope>NUCLEOTIDE SEQUENCE [LARGE SCALE GENOMIC DNA]</scope>
</reference>
<keyword evidence="5" id="KW-0418">Kinase</keyword>
<evidence type="ECO:0000256" key="1">
    <source>
        <dbReference type="ARBA" id="ARBA00006529"/>
    </source>
</evidence>
<sequence length="879" mass="96394">MRWLRNISFTPSSMVRIPGTGTGGDSPTRRTTTRGSDDHNYRGIVWRFGASKYSRHRKLRNLSGLERDATSLAKWSDTTPEPVSLSRSPSTSDDHAVPLPLPEVSPLFQRREGISNSNSAGGDGDCPLPSPKGWRGCGGDDRDVDRDRTTPPHKIGGAASPTAPIKSISDSGEKQKKEDQNETRSSGRANQDARGYPESSRNGFWIDVPSRSAPTSPYASPTLSPQRNRSGNLSNFYHVIPVANQGWSSPELPSFPYAAPVGNHVWSAPELPSSAMMRGVPPAFFDCSTLSSESSPMHSPRGRSPHRDPRSPTGATSPLHTKISLETHAVRREGSGHVSVHPLPLPPGVPMPSASIPSMASPSTSMPLQSTPVPSPSIPMPSASSPMASPSTPMASQSTPITQANTKTESTSMKNKWQKGKLIGRGTFGSVYVASNRENGALCAMKEVELFHDDPKSAESIKQLEQEIKLLSQLKHPNIVQYYGCDSVEDRLYIYLEYVHPGSINKYVREHCGAMTESVVRNFTWHILSGLAYLHSTKTIHRDIKGANLLVDSCGVVKLADFGMAKHLTGQVADLSLKGSPYWMAPELLLSVMQKDNSPDLALAVDIWSLGCTIIEMFTGKPPWSEYEGAAAMFKVIRDTPPIPETLSYEASDFLKCCFQRNPAERPTAAMLLEHPFMKNLQHPDASSCSQAVAGASLMDKCYSPSKQYSSKFDQFSMLPSSQNSKGKLAAESVIGPPSRHETSDITVMSRYSPRSTLEALPILSPPRSVPNVHHLGSPTNVAGLPPALLAPSIDEHLARVLKYRRKISIMTRSQTQMLRLVELLVWKSTPYWELRNNFVCCFFHFKASVMATFADPSLVLAWENHHFHSSMYNFKLNL</sequence>
<gene>
    <name evidence="12" type="ORF">CITCOLO1_LOCUS12420</name>
</gene>
<keyword evidence="4 9" id="KW-0547">Nucleotide-binding</keyword>
<dbReference type="InterPro" id="IPR000719">
    <property type="entry name" value="Prot_kinase_dom"/>
</dbReference>
<feature type="region of interest" description="Disordered" evidence="10">
    <location>
        <begin position="290"/>
        <end position="416"/>
    </location>
</feature>
<protein>
    <recommendedName>
        <fullName evidence="2">mitogen-activated protein kinase kinase kinase</fullName>
        <ecNumber evidence="2">2.7.11.25</ecNumber>
    </recommendedName>
</protein>
<dbReference type="InterPro" id="IPR017441">
    <property type="entry name" value="Protein_kinase_ATP_BS"/>
</dbReference>
<organism evidence="12 13">
    <name type="scientific">Citrullus colocynthis</name>
    <name type="common">colocynth</name>
    <dbReference type="NCBI Taxonomy" id="252529"/>
    <lineage>
        <taxon>Eukaryota</taxon>
        <taxon>Viridiplantae</taxon>
        <taxon>Streptophyta</taxon>
        <taxon>Embryophyta</taxon>
        <taxon>Tracheophyta</taxon>
        <taxon>Spermatophyta</taxon>
        <taxon>Magnoliopsida</taxon>
        <taxon>eudicotyledons</taxon>
        <taxon>Gunneridae</taxon>
        <taxon>Pentapetalae</taxon>
        <taxon>rosids</taxon>
        <taxon>fabids</taxon>
        <taxon>Cucurbitales</taxon>
        <taxon>Cucurbitaceae</taxon>
        <taxon>Benincaseae</taxon>
        <taxon>Citrullus</taxon>
    </lineage>
</organism>
<feature type="compositionally biased region" description="Polar residues" evidence="10">
    <location>
        <begin position="76"/>
        <end position="91"/>
    </location>
</feature>
<dbReference type="InterPro" id="IPR050538">
    <property type="entry name" value="MAP_kinase_kinase_kinase"/>
</dbReference>
<evidence type="ECO:0000259" key="11">
    <source>
        <dbReference type="PROSITE" id="PS50011"/>
    </source>
</evidence>
<feature type="compositionally biased region" description="Polar residues" evidence="10">
    <location>
        <begin position="401"/>
        <end position="415"/>
    </location>
</feature>
<evidence type="ECO:0000256" key="10">
    <source>
        <dbReference type="SAM" id="MobiDB-lite"/>
    </source>
</evidence>
<evidence type="ECO:0000256" key="9">
    <source>
        <dbReference type="PROSITE-ProRule" id="PRU10141"/>
    </source>
</evidence>
<dbReference type="PANTHER" id="PTHR48016">
    <property type="entry name" value="MAP KINASE KINASE KINASE SSK2-RELATED-RELATED"/>
    <property type="match status" value="1"/>
</dbReference>
<evidence type="ECO:0000256" key="5">
    <source>
        <dbReference type="ARBA" id="ARBA00022777"/>
    </source>
</evidence>
<evidence type="ECO:0000256" key="6">
    <source>
        <dbReference type="ARBA" id="ARBA00022840"/>
    </source>
</evidence>
<feature type="compositionally biased region" description="Polar residues" evidence="10">
    <location>
        <begin position="212"/>
        <end position="227"/>
    </location>
</feature>
<keyword evidence="13" id="KW-1185">Reference proteome</keyword>
<feature type="compositionally biased region" description="Low complexity" evidence="10">
    <location>
        <begin position="380"/>
        <end position="400"/>
    </location>
</feature>
<evidence type="ECO:0000313" key="13">
    <source>
        <dbReference type="Proteomes" id="UP001642487"/>
    </source>
</evidence>
<feature type="binding site" evidence="9">
    <location>
        <position position="446"/>
    </location>
    <ligand>
        <name>ATP</name>
        <dbReference type="ChEBI" id="CHEBI:30616"/>
    </ligand>
</feature>
<comment type="catalytic activity">
    <reaction evidence="8">
        <text>L-seryl-[protein] + ATP = O-phospho-L-seryl-[protein] + ADP + H(+)</text>
        <dbReference type="Rhea" id="RHEA:17989"/>
        <dbReference type="Rhea" id="RHEA-COMP:9863"/>
        <dbReference type="Rhea" id="RHEA-COMP:11604"/>
        <dbReference type="ChEBI" id="CHEBI:15378"/>
        <dbReference type="ChEBI" id="CHEBI:29999"/>
        <dbReference type="ChEBI" id="CHEBI:30616"/>
        <dbReference type="ChEBI" id="CHEBI:83421"/>
        <dbReference type="ChEBI" id="CHEBI:456216"/>
        <dbReference type="EC" id="2.7.11.25"/>
    </reaction>
</comment>
<keyword evidence="3" id="KW-0808">Transferase</keyword>
<dbReference type="Gene3D" id="1.10.510.10">
    <property type="entry name" value="Transferase(Phosphotransferase) domain 1"/>
    <property type="match status" value="1"/>
</dbReference>